<proteinExistence type="predicted"/>
<dbReference type="InParanoid" id="A0A0D0E9L8"/>
<evidence type="ECO:0000313" key="3">
    <source>
        <dbReference type="Proteomes" id="UP000054538"/>
    </source>
</evidence>
<dbReference type="EMBL" id="KN824857">
    <property type="protein sequence ID" value="KIK99534.1"/>
    <property type="molecule type" value="Genomic_DNA"/>
</dbReference>
<keyword evidence="3" id="KW-1185">Reference proteome</keyword>
<evidence type="ECO:0000313" key="2">
    <source>
        <dbReference type="EMBL" id="KIK99534.1"/>
    </source>
</evidence>
<feature type="region of interest" description="Disordered" evidence="1">
    <location>
        <begin position="1"/>
        <end position="35"/>
    </location>
</feature>
<reference evidence="3" key="2">
    <citation type="submission" date="2015-01" db="EMBL/GenBank/DDBJ databases">
        <title>Evolutionary Origins and Diversification of the Mycorrhizal Mutualists.</title>
        <authorList>
            <consortium name="DOE Joint Genome Institute"/>
            <consortium name="Mycorrhizal Genomics Consortium"/>
            <person name="Kohler A."/>
            <person name="Kuo A."/>
            <person name="Nagy L.G."/>
            <person name="Floudas D."/>
            <person name="Copeland A."/>
            <person name="Barry K.W."/>
            <person name="Cichocki N."/>
            <person name="Veneault-Fourrey C."/>
            <person name="LaButti K."/>
            <person name="Lindquist E.A."/>
            <person name="Lipzen A."/>
            <person name="Lundell T."/>
            <person name="Morin E."/>
            <person name="Murat C."/>
            <person name="Riley R."/>
            <person name="Ohm R."/>
            <person name="Sun H."/>
            <person name="Tunlid A."/>
            <person name="Henrissat B."/>
            <person name="Grigoriev I.V."/>
            <person name="Hibbett D.S."/>
            <person name="Martin F."/>
        </authorList>
    </citation>
    <scope>NUCLEOTIDE SEQUENCE [LARGE SCALE GENOMIC DNA]</scope>
    <source>
        <strain evidence="3">Ve08.2h10</strain>
    </source>
</reference>
<gene>
    <name evidence="2" type="ORF">PAXRUDRAFT_506424</name>
</gene>
<protein>
    <submittedName>
        <fullName evidence="2">Unplaced genomic scaffold scaffold_35, whole genome shotgun sequence</fullName>
    </submittedName>
</protein>
<dbReference type="Proteomes" id="UP000054538">
    <property type="component" value="Unassembled WGS sequence"/>
</dbReference>
<evidence type="ECO:0000256" key="1">
    <source>
        <dbReference type="SAM" id="MobiDB-lite"/>
    </source>
</evidence>
<reference evidence="2 3" key="1">
    <citation type="submission" date="2014-04" db="EMBL/GenBank/DDBJ databases">
        <authorList>
            <consortium name="DOE Joint Genome Institute"/>
            <person name="Kuo A."/>
            <person name="Kohler A."/>
            <person name="Jargeat P."/>
            <person name="Nagy L.G."/>
            <person name="Floudas D."/>
            <person name="Copeland A."/>
            <person name="Barry K.W."/>
            <person name="Cichocki N."/>
            <person name="Veneault-Fourrey C."/>
            <person name="LaButti K."/>
            <person name="Lindquist E.A."/>
            <person name="Lipzen A."/>
            <person name="Lundell T."/>
            <person name="Morin E."/>
            <person name="Murat C."/>
            <person name="Sun H."/>
            <person name="Tunlid A."/>
            <person name="Henrissat B."/>
            <person name="Grigoriev I.V."/>
            <person name="Hibbett D.S."/>
            <person name="Martin F."/>
            <person name="Nordberg H.P."/>
            <person name="Cantor M.N."/>
            <person name="Hua S.X."/>
        </authorList>
    </citation>
    <scope>NUCLEOTIDE SEQUENCE [LARGE SCALE GENOMIC DNA]</scope>
    <source>
        <strain evidence="2 3">Ve08.2h10</strain>
    </source>
</reference>
<dbReference type="HOGENOM" id="CLU_1778085_0_0_1"/>
<dbReference type="AlphaFoldDB" id="A0A0D0E9L8"/>
<accession>A0A0D0E9L8</accession>
<name>A0A0D0E9L8_9AGAM</name>
<organism evidence="2 3">
    <name type="scientific">Paxillus rubicundulus Ve08.2h10</name>
    <dbReference type="NCBI Taxonomy" id="930991"/>
    <lineage>
        <taxon>Eukaryota</taxon>
        <taxon>Fungi</taxon>
        <taxon>Dikarya</taxon>
        <taxon>Basidiomycota</taxon>
        <taxon>Agaricomycotina</taxon>
        <taxon>Agaricomycetes</taxon>
        <taxon>Agaricomycetidae</taxon>
        <taxon>Boletales</taxon>
        <taxon>Paxilineae</taxon>
        <taxon>Paxillaceae</taxon>
        <taxon>Paxillus</taxon>
    </lineage>
</organism>
<feature type="compositionally biased region" description="Low complexity" evidence="1">
    <location>
        <begin position="25"/>
        <end position="34"/>
    </location>
</feature>
<sequence>MTRRRLSRGHLSASWIRHRSRRTSHSSTQDRTSTAYSADFGPHTLQPWASFFDHFRPHTEYNIYRDMPGSYCGPHNAITCISLLATPKLSVRSKSRGAKQKSAPCRKTLIATNSSYLCEIYLDYRLTNLGVSTTSRLIHDDNPRWQ</sequence>